<gene>
    <name evidence="2" type="ORF">D1B32_21360</name>
</gene>
<dbReference type="OrthoDB" id="2623159at2"/>
<dbReference type="InterPro" id="IPR025237">
    <property type="entry name" value="DUF4183"/>
</dbReference>
<evidence type="ECO:0000313" key="2">
    <source>
        <dbReference type="EMBL" id="RHW29539.1"/>
    </source>
</evidence>
<dbReference type="AlphaFoldDB" id="A0A417YA37"/>
<organism evidence="2 3">
    <name type="scientific">Oceanobacillus profundus</name>
    <dbReference type="NCBI Taxonomy" id="372463"/>
    <lineage>
        <taxon>Bacteria</taxon>
        <taxon>Bacillati</taxon>
        <taxon>Bacillota</taxon>
        <taxon>Bacilli</taxon>
        <taxon>Bacillales</taxon>
        <taxon>Bacillaceae</taxon>
        <taxon>Oceanobacillus</taxon>
    </lineage>
</organism>
<comment type="caution">
    <text evidence="2">The sequence shown here is derived from an EMBL/GenBank/DDBJ whole genome shotgun (WGS) entry which is preliminary data.</text>
</comment>
<evidence type="ECO:0000313" key="3">
    <source>
        <dbReference type="Proteomes" id="UP000285456"/>
    </source>
</evidence>
<reference evidence="2 3" key="1">
    <citation type="journal article" date="2007" name="Int. J. Syst. Evol. Microbiol.">
        <title>Oceanobacillus profundus sp. nov., isolated from a deep-sea sediment core.</title>
        <authorList>
            <person name="Kim Y.G."/>
            <person name="Choi D.H."/>
            <person name="Hyun S."/>
            <person name="Cho B.C."/>
        </authorList>
    </citation>
    <scope>NUCLEOTIDE SEQUENCE [LARGE SCALE GENOMIC DNA]</scope>
    <source>
        <strain evidence="2 3">DSM 18246</strain>
    </source>
</reference>
<dbReference type="Proteomes" id="UP000285456">
    <property type="component" value="Unassembled WGS sequence"/>
</dbReference>
<dbReference type="Pfam" id="PF13799">
    <property type="entry name" value="DUF4183"/>
    <property type="match status" value="1"/>
</dbReference>
<sequence>MALQLMKLFVSATTETEVTPTVDKFFYVTVADTAPEGTLTIDAADFFDDLGAEVVELPELIANNSYYNLYINGVLQMQDISTYTPGATGVGSLSIVVPTGTDSIVAETPIVLEIANFDTTSTTDITT</sequence>
<keyword evidence="3" id="KW-1185">Reference proteome</keyword>
<protein>
    <submittedName>
        <fullName evidence="2">DUF4183 domain-containing protein</fullName>
    </submittedName>
</protein>
<name>A0A417YA37_9BACI</name>
<proteinExistence type="predicted"/>
<dbReference type="RefSeq" id="WP_095313685.1">
    <property type="nucleotide sequence ID" value="NZ_JAMAWL010000020.1"/>
</dbReference>
<dbReference type="EMBL" id="QWEH01000023">
    <property type="protein sequence ID" value="RHW29539.1"/>
    <property type="molecule type" value="Genomic_DNA"/>
</dbReference>
<accession>A0A417YA37</accession>
<feature type="domain" description="DUF4183" evidence="1">
    <location>
        <begin position="41"/>
        <end position="114"/>
    </location>
</feature>
<evidence type="ECO:0000259" key="1">
    <source>
        <dbReference type="Pfam" id="PF13799"/>
    </source>
</evidence>